<evidence type="ECO:0000256" key="1">
    <source>
        <dbReference type="SAM" id="MobiDB-lite"/>
    </source>
</evidence>
<dbReference type="OrthoDB" id="677721at2759"/>
<accession>A0A9W7IQN9</accession>
<dbReference type="Proteomes" id="UP001165190">
    <property type="component" value="Unassembled WGS sequence"/>
</dbReference>
<dbReference type="EMBL" id="BSYR01000034">
    <property type="protein sequence ID" value="GMI99307.1"/>
    <property type="molecule type" value="Genomic_DNA"/>
</dbReference>
<feature type="compositionally biased region" description="Basic and acidic residues" evidence="1">
    <location>
        <begin position="74"/>
        <end position="90"/>
    </location>
</feature>
<feature type="region of interest" description="Disordered" evidence="1">
    <location>
        <begin position="616"/>
        <end position="639"/>
    </location>
</feature>
<evidence type="ECO:0000313" key="3">
    <source>
        <dbReference type="Proteomes" id="UP001165190"/>
    </source>
</evidence>
<feature type="compositionally biased region" description="Polar residues" evidence="1">
    <location>
        <begin position="666"/>
        <end position="690"/>
    </location>
</feature>
<gene>
    <name evidence="2" type="ORF">HRI_003600000</name>
</gene>
<feature type="region of interest" description="Disordered" evidence="1">
    <location>
        <begin position="25"/>
        <end position="117"/>
    </location>
</feature>
<proteinExistence type="predicted"/>
<feature type="compositionally biased region" description="Basic and acidic residues" evidence="1">
    <location>
        <begin position="34"/>
        <end position="43"/>
    </location>
</feature>
<protein>
    <submittedName>
        <fullName evidence="2">Uncharacterized protein</fullName>
    </submittedName>
</protein>
<dbReference type="PANTHER" id="PTHR33671">
    <property type="entry name" value="N-METHYLTRANSFERASE, PUTATIVE (DUF688)-RELATED"/>
    <property type="match status" value="1"/>
</dbReference>
<organism evidence="2 3">
    <name type="scientific">Hibiscus trionum</name>
    <name type="common">Flower of an hour</name>
    <dbReference type="NCBI Taxonomy" id="183268"/>
    <lineage>
        <taxon>Eukaryota</taxon>
        <taxon>Viridiplantae</taxon>
        <taxon>Streptophyta</taxon>
        <taxon>Embryophyta</taxon>
        <taxon>Tracheophyta</taxon>
        <taxon>Spermatophyta</taxon>
        <taxon>Magnoliopsida</taxon>
        <taxon>eudicotyledons</taxon>
        <taxon>Gunneridae</taxon>
        <taxon>Pentapetalae</taxon>
        <taxon>rosids</taxon>
        <taxon>malvids</taxon>
        <taxon>Malvales</taxon>
        <taxon>Malvaceae</taxon>
        <taxon>Malvoideae</taxon>
        <taxon>Hibiscus</taxon>
    </lineage>
</organism>
<sequence length="721" mass="79507">MSLKNLMEDKQLDFNRPLLSVRRFTSQVVGSESEGNKKTDKSLSKIPRLPIYKSELKSGPIRNPGTVPFMWEKTPGRPKEEKNIQTHALDKPPIAPKLPPGRALNDKQQPSIKGSDAKTFAPCQTEIVPSSSQNVPSLALDETKYDCAANGDMEETGSSGSKDSGEAYVDALDTLSRSESFFLNCSVSGLSELDGSDMKPSGIFSSDPQTRDFMMGRFLPAAKAVASETPPYATRKQPIVREPPRQIKELVTVDKQQPHRASSPMKFRHYAQDDWLEETEDDCYSHSDNYSANVCGLFPRFLLKNSLCLLNPIPGMKIQAQKPVEPAYSVRRREAKSSYLRPCSETENEHAEAAGDKGLTGIAQTKEVIEDKHNQGSGSSKNSYRSDCPNPGGAPPFRHLQGNNVSSPPSQISQVVHQEKGFLGIPEKAKNYRVSSIDPLKKERKNFKELLASESISQESGSASPVEKTLYVDSIHRVISSNSCFPDETALTQCTKDDLEIPVNPGEMEENSSLKDSKHLNHVVDENAAVQHKTMESVDPYSLFSPEKHAPYLQMDASDGTRRDRALIQDSSKLTCLGVTHNGKNDMECPVNFELSQQEHIQVPKTFTHSTAAERIKVDSESRSQIKSSNRGSSSGSNLKLTLALPLPKAPSESWLKRTLPAVSSRNTSSWSSLGTCNDAGTQANTTPSNDLKWETIVRSSNVHHGRLRFSEEQLPPIPEA</sequence>
<dbReference type="AlphaFoldDB" id="A0A9W7IQN9"/>
<feature type="region of interest" description="Disordered" evidence="1">
    <location>
        <begin position="337"/>
        <end position="359"/>
    </location>
</feature>
<comment type="caution">
    <text evidence="2">The sequence shown here is derived from an EMBL/GenBank/DDBJ whole genome shotgun (WGS) entry which is preliminary data.</text>
</comment>
<feature type="compositionally biased region" description="Polar residues" evidence="1">
    <location>
        <begin position="375"/>
        <end position="385"/>
    </location>
</feature>
<dbReference type="Pfam" id="PF05097">
    <property type="entry name" value="DUF688"/>
    <property type="match status" value="1"/>
</dbReference>
<keyword evidence="3" id="KW-1185">Reference proteome</keyword>
<dbReference type="PANTHER" id="PTHR33671:SF2">
    <property type="entry name" value="N-METHYLTRANSFERASE, PUTATIVE (DUF688)-RELATED"/>
    <property type="match status" value="1"/>
</dbReference>
<feature type="region of interest" description="Disordered" evidence="1">
    <location>
        <begin position="371"/>
        <end position="410"/>
    </location>
</feature>
<feature type="compositionally biased region" description="Low complexity" evidence="1">
    <location>
        <begin position="625"/>
        <end position="639"/>
    </location>
</feature>
<name>A0A9W7IQN9_HIBTR</name>
<evidence type="ECO:0000313" key="2">
    <source>
        <dbReference type="EMBL" id="GMI99307.1"/>
    </source>
</evidence>
<dbReference type="InterPro" id="IPR007789">
    <property type="entry name" value="DUF688"/>
</dbReference>
<reference evidence="2" key="1">
    <citation type="submission" date="2023-05" db="EMBL/GenBank/DDBJ databases">
        <title>Genome and transcriptome analyses reveal genes involved in the formation of fine ridges on petal epidermal cells in Hibiscus trionum.</title>
        <authorList>
            <person name="Koshimizu S."/>
            <person name="Masuda S."/>
            <person name="Ishii T."/>
            <person name="Shirasu K."/>
            <person name="Hoshino A."/>
            <person name="Arita M."/>
        </authorList>
    </citation>
    <scope>NUCLEOTIDE SEQUENCE</scope>
    <source>
        <strain evidence="2">Hamamatsu line</strain>
    </source>
</reference>
<feature type="region of interest" description="Disordered" evidence="1">
    <location>
        <begin position="666"/>
        <end position="691"/>
    </location>
</feature>